<keyword evidence="2" id="KW-1185">Reference proteome</keyword>
<dbReference type="Proteomes" id="UP001597402">
    <property type="component" value="Unassembled WGS sequence"/>
</dbReference>
<evidence type="ECO:0000313" key="1">
    <source>
        <dbReference type="EMBL" id="MFD2093406.1"/>
    </source>
</evidence>
<dbReference type="EMBL" id="JBHUHP010000019">
    <property type="protein sequence ID" value="MFD2093406.1"/>
    <property type="molecule type" value="Genomic_DNA"/>
</dbReference>
<reference evidence="2" key="1">
    <citation type="journal article" date="2019" name="Int. J. Syst. Evol. Microbiol.">
        <title>The Global Catalogue of Microorganisms (GCM) 10K type strain sequencing project: providing services to taxonomists for standard genome sequencing and annotation.</title>
        <authorList>
            <consortium name="The Broad Institute Genomics Platform"/>
            <consortium name="The Broad Institute Genome Sequencing Center for Infectious Disease"/>
            <person name="Wu L."/>
            <person name="Ma J."/>
        </authorList>
    </citation>
    <scope>NUCLEOTIDE SEQUENCE [LARGE SCALE GENOMIC DNA]</scope>
    <source>
        <strain evidence="2">JCM 3338</strain>
    </source>
</reference>
<gene>
    <name evidence="1" type="ORF">ACFSHS_17755</name>
</gene>
<dbReference type="RefSeq" id="WP_376878920.1">
    <property type="nucleotide sequence ID" value="NZ_JBHUHP010000019.1"/>
</dbReference>
<name>A0ABW4XDA2_9ACTN</name>
<accession>A0ABW4XDA2</accession>
<organism evidence="1 2">
    <name type="scientific">Blastococcus deserti</name>
    <dbReference type="NCBI Taxonomy" id="2259033"/>
    <lineage>
        <taxon>Bacteria</taxon>
        <taxon>Bacillati</taxon>
        <taxon>Actinomycetota</taxon>
        <taxon>Actinomycetes</taxon>
        <taxon>Geodermatophilales</taxon>
        <taxon>Geodermatophilaceae</taxon>
        <taxon>Blastococcus</taxon>
    </lineage>
</organism>
<protein>
    <submittedName>
        <fullName evidence="1">Helix-turn-helix domain-containing protein</fullName>
    </submittedName>
</protein>
<proteinExistence type="predicted"/>
<sequence length="427" mass="45808">MDGGSEIQTKSGGAAVIFDEEDEGYVESVGGFGGHQLHVLGHGWIVQPKHGAFIVPEDVISAADVDSLRLGMLDNHRCCQQLPGSTEYVNIALETGADFHAHSADTDSVQLWVEADRVFAVTETRTRRVPPWSELELGRLLAPAARGHDCFVSEVYYESRGGDPTNWGYVLPPAEAEALRRTALDDPHEIHVRVQPNGPMTCKQLIAAGRDVAALLDAYQGGSITVASARNLLRGGRASLLIGLPENEWLEIKSRAYALRLAGAPGERQKIELAQDVARFANGDSDAVIVIGLKEARRASMSVVGSVTPVPLSEIDVDQYRAVIDARLVPPIDGLGIERVCVANEEGLLLISIPRQPKEMQPYLVQGAIAGDKVEGSFISVVRRRGEGSITTSAAQIHAYLVAGRAYLKGASVMQDADSAAEVEPPS</sequence>
<comment type="caution">
    <text evidence="1">The sequence shown here is derived from an EMBL/GenBank/DDBJ whole genome shotgun (WGS) entry which is preliminary data.</text>
</comment>
<dbReference type="InterPro" id="IPR038461">
    <property type="entry name" value="Schlafen_AlbA_2_dom_sf"/>
</dbReference>
<dbReference type="Gene3D" id="3.30.950.30">
    <property type="entry name" value="Schlafen, AAA domain"/>
    <property type="match status" value="1"/>
</dbReference>
<evidence type="ECO:0000313" key="2">
    <source>
        <dbReference type="Proteomes" id="UP001597402"/>
    </source>
</evidence>